<evidence type="ECO:0000256" key="1">
    <source>
        <dbReference type="SAM" id="MobiDB-lite"/>
    </source>
</evidence>
<dbReference type="Proteomes" id="UP000887013">
    <property type="component" value="Unassembled WGS sequence"/>
</dbReference>
<proteinExistence type="predicted"/>
<feature type="compositionally biased region" description="Polar residues" evidence="1">
    <location>
        <begin position="96"/>
        <end position="114"/>
    </location>
</feature>
<protein>
    <submittedName>
        <fullName evidence="2">Uncharacterized protein</fullName>
    </submittedName>
</protein>
<accession>A0A8X6TNC3</accession>
<reference evidence="2" key="1">
    <citation type="submission" date="2020-08" db="EMBL/GenBank/DDBJ databases">
        <title>Multicomponent nature underlies the extraordinary mechanical properties of spider dragline silk.</title>
        <authorList>
            <person name="Kono N."/>
            <person name="Nakamura H."/>
            <person name="Mori M."/>
            <person name="Yoshida Y."/>
            <person name="Ohtoshi R."/>
            <person name="Malay A.D."/>
            <person name="Moran D.A.P."/>
            <person name="Tomita M."/>
            <person name="Numata K."/>
            <person name="Arakawa K."/>
        </authorList>
    </citation>
    <scope>NUCLEOTIDE SEQUENCE</scope>
</reference>
<dbReference type="AlphaFoldDB" id="A0A8X6TNC3"/>
<evidence type="ECO:0000313" key="3">
    <source>
        <dbReference type="Proteomes" id="UP000887013"/>
    </source>
</evidence>
<gene>
    <name evidence="2" type="ORF">NPIL_686311</name>
</gene>
<feature type="region of interest" description="Disordered" evidence="1">
    <location>
        <begin position="86"/>
        <end position="183"/>
    </location>
</feature>
<organism evidence="2 3">
    <name type="scientific">Nephila pilipes</name>
    <name type="common">Giant wood spider</name>
    <name type="synonym">Nephila maculata</name>
    <dbReference type="NCBI Taxonomy" id="299642"/>
    <lineage>
        <taxon>Eukaryota</taxon>
        <taxon>Metazoa</taxon>
        <taxon>Ecdysozoa</taxon>
        <taxon>Arthropoda</taxon>
        <taxon>Chelicerata</taxon>
        <taxon>Arachnida</taxon>
        <taxon>Araneae</taxon>
        <taxon>Araneomorphae</taxon>
        <taxon>Entelegynae</taxon>
        <taxon>Araneoidea</taxon>
        <taxon>Nephilidae</taxon>
        <taxon>Nephila</taxon>
    </lineage>
</organism>
<dbReference type="EMBL" id="BMAW01014260">
    <property type="protein sequence ID" value="GFT38149.1"/>
    <property type="molecule type" value="Genomic_DNA"/>
</dbReference>
<evidence type="ECO:0000313" key="2">
    <source>
        <dbReference type="EMBL" id="GFT38149.1"/>
    </source>
</evidence>
<keyword evidence="3" id="KW-1185">Reference proteome</keyword>
<name>A0A8X6TNC3_NEPPI</name>
<sequence length="183" mass="19623">MDINDNFFSCVASFHTNFETSLTKSAFQNAIGGGTGGNLTYKRLQSGSLCLLKYKVELSTPPYTTVLKNGDCFQLNRIETPCPSVAGSGSFKIEPSPNSENGTSNSSHPNNNLLGHNKSPVVKTPPHTHPSSSTSSSRDAAEHSPSPLLRVRDWRGRGRPLPRWVLTAPCSGKGVSPDPVGRT</sequence>
<comment type="caution">
    <text evidence="2">The sequence shown here is derived from an EMBL/GenBank/DDBJ whole genome shotgun (WGS) entry which is preliminary data.</text>
</comment>